<evidence type="ECO:0000256" key="3">
    <source>
        <dbReference type="ARBA" id="ARBA00022989"/>
    </source>
</evidence>
<feature type="transmembrane region" description="Helical" evidence="5">
    <location>
        <begin position="86"/>
        <end position="103"/>
    </location>
</feature>
<keyword evidence="2 5" id="KW-0812">Transmembrane</keyword>
<evidence type="ECO:0000256" key="1">
    <source>
        <dbReference type="ARBA" id="ARBA00004370"/>
    </source>
</evidence>
<evidence type="ECO:0000256" key="5">
    <source>
        <dbReference type="SAM" id="Phobius"/>
    </source>
</evidence>
<evidence type="ECO:0000256" key="4">
    <source>
        <dbReference type="ARBA" id="ARBA00023136"/>
    </source>
</evidence>
<feature type="transmembrane region" description="Helical" evidence="5">
    <location>
        <begin position="57"/>
        <end position="74"/>
    </location>
</feature>
<accession>A0A7S2RR75</accession>
<evidence type="ECO:0000256" key="2">
    <source>
        <dbReference type="ARBA" id="ARBA00022692"/>
    </source>
</evidence>
<sequence length="141" mass="15521">MDKATARCIGALAMLMSGLALRVSMLRLGAIRGKNSEILRSKLFFNWSRAQINTAEYAPMFAILIIVLQMKANHSNDGKLTKRQQTYSYACVIACAMFAAGVLKTELSDKLIPRGTNPLRFAGATARYVLLFLMSLDVVSL</sequence>
<protein>
    <submittedName>
        <fullName evidence="6">Uncharacterized protein</fullName>
    </submittedName>
</protein>
<name>A0A7S2RR75_9STRA</name>
<keyword evidence="4 5" id="KW-0472">Membrane</keyword>
<comment type="subcellular location">
    <subcellularLocation>
        <location evidence="1">Membrane</location>
    </subcellularLocation>
</comment>
<keyword evidence="3 5" id="KW-1133">Transmembrane helix</keyword>
<organism evidence="6">
    <name type="scientific">Mucochytrium quahogii</name>
    <dbReference type="NCBI Taxonomy" id="96639"/>
    <lineage>
        <taxon>Eukaryota</taxon>
        <taxon>Sar</taxon>
        <taxon>Stramenopiles</taxon>
        <taxon>Bigyra</taxon>
        <taxon>Labyrinthulomycetes</taxon>
        <taxon>Thraustochytrida</taxon>
        <taxon>Thraustochytriidae</taxon>
        <taxon>Mucochytrium</taxon>
    </lineage>
</organism>
<dbReference type="InterPro" id="IPR001129">
    <property type="entry name" value="Membr-assoc_MAPEG"/>
</dbReference>
<dbReference type="AlphaFoldDB" id="A0A7S2RR75"/>
<dbReference type="Pfam" id="PF01124">
    <property type="entry name" value="MAPEG"/>
    <property type="match status" value="1"/>
</dbReference>
<reference evidence="6" key="1">
    <citation type="submission" date="2021-01" db="EMBL/GenBank/DDBJ databases">
        <authorList>
            <person name="Corre E."/>
            <person name="Pelletier E."/>
            <person name="Niang G."/>
            <person name="Scheremetjew M."/>
            <person name="Finn R."/>
            <person name="Kale V."/>
            <person name="Holt S."/>
            <person name="Cochrane G."/>
            <person name="Meng A."/>
            <person name="Brown T."/>
            <person name="Cohen L."/>
        </authorList>
    </citation>
    <scope>NUCLEOTIDE SEQUENCE</scope>
    <source>
        <strain evidence="6">NY070348D</strain>
    </source>
</reference>
<dbReference type="SUPFAM" id="SSF161084">
    <property type="entry name" value="MAPEG domain-like"/>
    <property type="match status" value="1"/>
</dbReference>
<dbReference type="Gene3D" id="1.20.120.550">
    <property type="entry name" value="Membrane associated eicosanoid/glutathione metabolism-like domain"/>
    <property type="match status" value="1"/>
</dbReference>
<evidence type="ECO:0000313" key="6">
    <source>
        <dbReference type="EMBL" id="CAD9678341.1"/>
    </source>
</evidence>
<proteinExistence type="predicted"/>
<dbReference type="EMBL" id="HBHK01009820">
    <property type="protein sequence ID" value="CAD9678341.1"/>
    <property type="molecule type" value="Transcribed_RNA"/>
</dbReference>
<dbReference type="GO" id="GO:0016020">
    <property type="term" value="C:membrane"/>
    <property type="evidence" value="ECO:0007669"/>
    <property type="project" value="UniProtKB-SubCell"/>
</dbReference>
<gene>
    <name evidence="6" type="ORF">QSP1433_LOCUS6134</name>
</gene>
<dbReference type="InterPro" id="IPR023352">
    <property type="entry name" value="MAPEG-like_dom_sf"/>
</dbReference>